<proteinExistence type="predicted"/>
<dbReference type="EMBL" id="QWLV01000001">
    <property type="protein sequence ID" value="RHW18958.1"/>
    <property type="molecule type" value="Genomic_DNA"/>
</dbReference>
<comment type="caution">
    <text evidence="2">The sequence shown here is derived from an EMBL/GenBank/DDBJ whole genome shotgun (WGS) entry which is preliminary data.</text>
</comment>
<feature type="region of interest" description="Disordered" evidence="1">
    <location>
        <begin position="81"/>
        <end position="111"/>
    </location>
</feature>
<evidence type="ECO:0000256" key="1">
    <source>
        <dbReference type="SAM" id="MobiDB-lite"/>
    </source>
</evidence>
<evidence type="ECO:0000313" key="2">
    <source>
        <dbReference type="EMBL" id="RHW18958.1"/>
    </source>
</evidence>
<dbReference type="RefSeq" id="WP_118862466.1">
    <property type="nucleotide sequence ID" value="NZ_QWLV01000001.1"/>
</dbReference>
<name>A0A396RR13_9SPHN</name>
<gene>
    <name evidence="2" type="ORF">D1610_02140</name>
</gene>
<organism evidence="2 3">
    <name type="scientific">Sphingomonas gilva</name>
    <dbReference type="NCBI Taxonomy" id="2305907"/>
    <lineage>
        <taxon>Bacteria</taxon>
        <taxon>Pseudomonadati</taxon>
        <taxon>Pseudomonadota</taxon>
        <taxon>Alphaproteobacteria</taxon>
        <taxon>Sphingomonadales</taxon>
        <taxon>Sphingomonadaceae</taxon>
        <taxon>Sphingomonas</taxon>
    </lineage>
</organism>
<dbReference type="Proteomes" id="UP000266693">
    <property type="component" value="Unassembled WGS sequence"/>
</dbReference>
<protein>
    <submittedName>
        <fullName evidence="2">Uncharacterized protein</fullName>
    </submittedName>
</protein>
<accession>A0A396RR13</accession>
<reference evidence="2 3" key="1">
    <citation type="submission" date="2018-08" db="EMBL/GenBank/DDBJ databases">
        <title>The multiple taxonomic identification of Sphingomonas gilva.</title>
        <authorList>
            <person name="Zhu D."/>
            <person name="Zheng S."/>
        </authorList>
    </citation>
    <scope>NUCLEOTIDE SEQUENCE [LARGE SCALE GENOMIC DNA]</scope>
    <source>
        <strain evidence="2 3">ZDH117</strain>
    </source>
</reference>
<evidence type="ECO:0000313" key="3">
    <source>
        <dbReference type="Proteomes" id="UP000266693"/>
    </source>
</evidence>
<keyword evidence="3" id="KW-1185">Reference proteome</keyword>
<sequence>MRNARHKALAELRSIHEARRYAAECALADANRDEAVAQEKVQLVQAATGEAVADWAAHVQRAFDPALARALSRVVDARMSDTVRAEEEARRAAERSRARAEDWHRSDAHARQSDALLARSKRVLARKREALALDALSDLTVQRWSRS</sequence>
<dbReference type="AlphaFoldDB" id="A0A396RR13"/>